<dbReference type="InterPro" id="IPR038279">
    <property type="entry name" value="Ndc10_dom2_sf"/>
</dbReference>
<dbReference type="EMBL" id="BQFW01000007">
    <property type="protein sequence ID" value="GJJ72541.1"/>
    <property type="molecule type" value="Genomic_DNA"/>
</dbReference>
<sequence length="1576" mass="174589">MATRMSPLASSCGPLPVPISASQTTQQRTTTDNIDQNPPPAYGEFAFHLAGGTRASQASRPSSILSESSPSSVRDSASTSSLGGRGPPAAPINPLPPLTPVLAPASAPQMPPSSSSQLSQSEQFLLEIDQDLTKVNSLLSEISTLTSEQASVLSSAITPAATFRELNAMELYHQRPQKCLSGLAKERQRLLKARQTMRVQWINVQAQADRQRESRTTATAAIAASGSHPPNHSSEAHNDDSGPLSSASVALTVALHEASTERLAEIKLLDNAITETRNTIRSLNVRYQDNGVPKDLLSTKTNYHLYQFDRSKVVKALHEELETYRNYRLELLKTHQKLHVQGLVAQMQCLAGVVSSNGSSMSTSIEQGFGSSSGSAVTSEPLLTESSAVGGPISVKGGRGRPRKSAIVGSGTGTTRGVVGNRNGKHKADTYTDTVDISNSSHFDLRTNLTTNNANSTNDTNDASNNNNNIILNANSSNHTDFYSVLGADRVEPFYVEGSLYGYEDGIRAGSPPRDETATTDPLDETGPRELNESNYPLNFFYERYFEQFPMDDTTLDTSSSYSSSAEDDSENDNSAIISPESDRVQRLKRKIRKDQHTSLRCAPRSRLSLRTTVSRLHVDDTGDTEDEDEHGIDVQLLGDNQGRLMTDSGTPKRWAGEAYDDYVERVRWDQEFYVKLEQHLQKVRVSEPARAKLTELETHVIRLEHEATRAVKMTAELRIQQHAPGTRAAYDQFHRHWRRWCKRKKYRLPGTKKVDFRVFHNKFILYMREGTHMEGYDGDGDRAAAILPFFATSRIQVSETITGRRSKAVMRKIRILPSVSTLRQYVNGVNDLRTTQGTTGVLDITRDPDLRSGALSAIIGAFKTRVAGDPRTDSKKYTTINHADGNELIKLRDLMRAAWVNRYLKQGEKPSRNLPQKLTSLRERLLISWKHIMMMGEENIRFAKLPHINIHSFANRTGSSTGPRPSTFAIVLLMTQGKGGCTYGVTVRNTEVNLCPIGSLAFYLFYLWSEVGEPPEFMEDDWHEDYLVHGAGKKTTQLSPSAHLDGMARLFKATGIVTNQPTHYFRGLGLNHVRDASATIADIQQHGGWFRDQSRFTTHYLHPLPKGVAFAMAGSVQPDYYIGPYHSDWLHWIRNIMEGKNEFEGRSTTTRMPIPDESDRSGVLRLKFLILLVHLRKILLQDAAALQATQDDNARYSEHHIFQLPVFKSTEFAVFKQQLVANMSTLAPPQSDSLRQNAPAFEAEFRLSNSTIATGLDQLKIQIDRTMEDCTKSFQEMLHKTETNIPNTIKNVSALHTADLAATFSNEQEIRAQAVLDVLGSLLSQVPDLIRERIMALKQVSGSTTGSVTSMRNIQVDLRHLRPPPTSSTTAGTGVDLDQRGDLGLDEDSPDVMAPGETHRNSPERQENLPTLSPEIQSTLPSTQRTFISTQHHPPVHSSAQGTQASDQPSLPTQSSTQGTPLVSTHLPAPSTQPAPAAIRPQLQVTPCSIVPQKLEEQLDILAAEVAGSRSVLEVDVSEGFTYEMIPRGRPLADHWEEWFYVILPIRPGDMSIIPNHPIPTTFYGHIRKVSCVGF</sequence>
<feature type="compositionally biased region" description="Pro residues" evidence="1">
    <location>
        <begin position="88"/>
        <end position="99"/>
    </location>
</feature>
<dbReference type="Proteomes" id="UP000827284">
    <property type="component" value="Unassembled WGS sequence"/>
</dbReference>
<dbReference type="InterPro" id="IPR011010">
    <property type="entry name" value="DNA_brk_join_enz"/>
</dbReference>
<feature type="region of interest" description="Disordered" evidence="1">
    <location>
        <begin position="505"/>
        <end position="534"/>
    </location>
</feature>
<feature type="region of interest" description="Disordered" evidence="1">
    <location>
        <begin position="208"/>
        <end position="243"/>
    </location>
</feature>
<protein>
    <recommendedName>
        <fullName evidence="2">Ndc10 domain-containing protein</fullName>
    </recommendedName>
</protein>
<organism evidence="3 4">
    <name type="scientific">Entomortierella parvispora</name>
    <dbReference type="NCBI Taxonomy" id="205924"/>
    <lineage>
        <taxon>Eukaryota</taxon>
        <taxon>Fungi</taxon>
        <taxon>Fungi incertae sedis</taxon>
        <taxon>Mucoromycota</taxon>
        <taxon>Mortierellomycotina</taxon>
        <taxon>Mortierellomycetes</taxon>
        <taxon>Mortierellales</taxon>
        <taxon>Mortierellaceae</taxon>
        <taxon>Entomortierella</taxon>
    </lineage>
</organism>
<feature type="compositionally biased region" description="Polar residues" evidence="1">
    <location>
        <begin position="73"/>
        <end position="82"/>
    </location>
</feature>
<evidence type="ECO:0000256" key="1">
    <source>
        <dbReference type="SAM" id="MobiDB-lite"/>
    </source>
</evidence>
<feature type="compositionally biased region" description="Polar residues" evidence="1">
    <location>
        <begin position="365"/>
        <end position="378"/>
    </location>
</feature>
<evidence type="ECO:0000313" key="3">
    <source>
        <dbReference type="EMBL" id="GJJ72541.1"/>
    </source>
</evidence>
<feature type="compositionally biased region" description="Polar residues" evidence="1">
    <location>
        <begin position="1431"/>
        <end position="1464"/>
    </location>
</feature>
<feature type="region of interest" description="Disordered" evidence="1">
    <location>
        <begin position="1431"/>
        <end position="1476"/>
    </location>
</feature>
<reference evidence="3" key="1">
    <citation type="submission" date="2021-11" db="EMBL/GenBank/DDBJ databases">
        <authorList>
            <person name="Herlambang A."/>
            <person name="Guo Y."/>
            <person name="Takashima Y."/>
            <person name="Nishizawa T."/>
        </authorList>
    </citation>
    <scope>NUCLEOTIDE SEQUENCE</scope>
    <source>
        <strain evidence="3">E1425</strain>
    </source>
</reference>
<feature type="compositionally biased region" description="Low complexity" evidence="1">
    <location>
        <begin position="413"/>
        <end position="422"/>
    </location>
</feature>
<feature type="region of interest" description="Disordered" evidence="1">
    <location>
        <begin position="553"/>
        <end position="585"/>
    </location>
</feature>
<accession>A0A9P3H9G6</accession>
<dbReference type="OrthoDB" id="2445925at2759"/>
<evidence type="ECO:0000259" key="2">
    <source>
        <dbReference type="Pfam" id="PF16787"/>
    </source>
</evidence>
<keyword evidence="4" id="KW-1185">Reference proteome</keyword>
<dbReference type="Pfam" id="PF16787">
    <property type="entry name" value="NDC10_II"/>
    <property type="match status" value="1"/>
</dbReference>
<feature type="domain" description="Ndc10" evidence="2">
    <location>
        <begin position="902"/>
        <end position="1112"/>
    </location>
</feature>
<evidence type="ECO:0000313" key="4">
    <source>
        <dbReference type="Proteomes" id="UP000827284"/>
    </source>
</evidence>
<feature type="compositionally biased region" description="Low complexity" evidence="1">
    <location>
        <begin position="100"/>
        <end position="120"/>
    </location>
</feature>
<feature type="compositionally biased region" description="Low complexity" evidence="1">
    <location>
        <begin position="553"/>
        <end position="565"/>
    </location>
</feature>
<gene>
    <name evidence="3" type="ORF">EMPS_04899</name>
</gene>
<feature type="region of interest" description="Disordered" evidence="1">
    <location>
        <begin position="1356"/>
        <end position="1417"/>
    </location>
</feature>
<proteinExistence type="predicted"/>
<feature type="compositionally biased region" description="Low complexity" evidence="1">
    <location>
        <begin position="59"/>
        <end position="72"/>
    </location>
</feature>
<feature type="region of interest" description="Disordered" evidence="1">
    <location>
        <begin position="1"/>
        <end position="120"/>
    </location>
</feature>
<dbReference type="GO" id="GO:0003677">
    <property type="term" value="F:DNA binding"/>
    <property type="evidence" value="ECO:0007669"/>
    <property type="project" value="InterPro"/>
</dbReference>
<dbReference type="SUPFAM" id="SSF56349">
    <property type="entry name" value="DNA breaking-rejoining enzymes"/>
    <property type="match status" value="1"/>
</dbReference>
<feature type="compositionally biased region" description="Basic and acidic residues" evidence="1">
    <location>
        <begin position="1398"/>
        <end position="1408"/>
    </location>
</feature>
<dbReference type="InterPro" id="IPR031872">
    <property type="entry name" value="NDC10_II"/>
</dbReference>
<reference evidence="3" key="2">
    <citation type="journal article" date="2022" name="Microbiol. Resour. Announc.">
        <title>Whole-Genome Sequence of Entomortierella parvispora E1425, a Mucoromycotan Fungus Associated with Burkholderiaceae-Related Endosymbiotic Bacteria.</title>
        <authorList>
            <person name="Herlambang A."/>
            <person name="Guo Y."/>
            <person name="Takashima Y."/>
            <person name="Narisawa K."/>
            <person name="Ohta H."/>
            <person name="Nishizawa T."/>
        </authorList>
    </citation>
    <scope>NUCLEOTIDE SEQUENCE</scope>
    <source>
        <strain evidence="3">E1425</strain>
    </source>
</reference>
<name>A0A9P3H9G6_9FUNG</name>
<comment type="caution">
    <text evidence="3">The sequence shown here is derived from an EMBL/GenBank/DDBJ whole genome shotgun (WGS) entry which is preliminary data.</text>
</comment>
<dbReference type="Gene3D" id="1.10.443.20">
    <property type="entry name" value="Centromere DNA-binding protein complex CBF3 subunit, domain 2"/>
    <property type="match status" value="1"/>
</dbReference>
<feature type="region of interest" description="Disordered" evidence="1">
    <location>
        <begin position="365"/>
        <end position="429"/>
    </location>
</feature>